<name>A0ABV2QKM9_9MICO</name>
<evidence type="ECO:0000313" key="3">
    <source>
        <dbReference type="Proteomes" id="UP001549257"/>
    </source>
</evidence>
<gene>
    <name evidence="2" type="ORF">ABIE21_001089</name>
</gene>
<protein>
    <submittedName>
        <fullName evidence="2">Membrane protein</fullName>
    </submittedName>
</protein>
<dbReference type="RefSeq" id="WP_354023766.1">
    <property type="nucleotide sequence ID" value="NZ_JBEPSJ010000001.1"/>
</dbReference>
<feature type="transmembrane region" description="Helical" evidence="1">
    <location>
        <begin position="22"/>
        <end position="44"/>
    </location>
</feature>
<evidence type="ECO:0000313" key="2">
    <source>
        <dbReference type="EMBL" id="MET4581599.1"/>
    </source>
</evidence>
<accession>A0ABV2QKM9</accession>
<keyword evidence="3" id="KW-1185">Reference proteome</keyword>
<reference evidence="2 3" key="1">
    <citation type="submission" date="2024-06" db="EMBL/GenBank/DDBJ databases">
        <title>Sorghum-associated microbial communities from plants grown in Nebraska, USA.</title>
        <authorList>
            <person name="Schachtman D."/>
        </authorList>
    </citation>
    <scope>NUCLEOTIDE SEQUENCE [LARGE SCALE GENOMIC DNA]</scope>
    <source>
        <strain evidence="2 3">2857</strain>
    </source>
</reference>
<keyword evidence="1" id="KW-0472">Membrane</keyword>
<dbReference type="EMBL" id="JBEPSJ010000001">
    <property type="protein sequence ID" value="MET4581599.1"/>
    <property type="molecule type" value="Genomic_DNA"/>
</dbReference>
<comment type="caution">
    <text evidence="2">The sequence shown here is derived from an EMBL/GenBank/DDBJ whole genome shotgun (WGS) entry which is preliminary data.</text>
</comment>
<dbReference type="Proteomes" id="UP001549257">
    <property type="component" value="Unassembled WGS sequence"/>
</dbReference>
<evidence type="ECO:0000256" key="1">
    <source>
        <dbReference type="SAM" id="Phobius"/>
    </source>
</evidence>
<sequence>MLTTLDTAAIAAHTAGPWGAGFGWFFLLIPLFWIGVLALFFLLARRARWAAWNNGHGPHWAQPARSAESTLAERFAQGDIEEKEYRARLEVLRANSYRDPSAK</sequence>
<keyword evidence="1" id="KW-1133">Transmembrane helix</keyword>
<organism evidence="2 3">
    <name type="scientific">Conyzicola nivalis</name>
    <dbReference type="NCBI Taxonomy" id="1477021"/>
    <lineage>
        <taxon>Bacteria</taxon>
        <taxon>Bacillati</taxon>
        <taxon>Actinomycetota</taxon>
        <taxon>Actinomycetes</taxon>
        <taxon>Micrococcales</taxon>
        <taxon>Microbacteriaceae</taxon>
        <taxon>Conyzicola</taxon>
    </lineage>
</organism>
<keyword evidence="1" id="KW-0812">Transmembrane</keyword>
<proteinExistence type="predicted"/>